<dbReference type="InterPro" id="IPR009057">
    <property type="entry name" value="Homeodomain-like_sf"/>
</dbReference>
<dbReference type="AlphaFoldDB" id="A0A1H8R0V9"/>
<dbReference type="InterPro" id="IPR050624">
    <property type="entry name" value="HTH-type_Tx_Regulator"/>
</dbReference>
<evidence type="ECO:0000313" key="7">
    <source>
        <dbReference type="Proteomes" id="UP000683429"/>
    </source>
</evidence>
<dbReference type="Gene3D" id="1.10.357.10">
    <property type="entry name" value="Tetracycline Repressor, domain 2"/>
    <property type="match status" value="1"/>
</dbReference>
<dbReference type="InterPro" id="IPR001647">
    <property type="entry name" value="HTH_TetR"/>
</dbReference>
<evidence type="ECO:0000259" key="3">
    <source>
        <dbReference type="PROSITE" id="PS50977"/>
    </source>
</evidence>
<dbReference type="Pfam" id="PF00440">
    <property type="entry name" value="TetR_N"/>
    <property type="match status" value="1"/>
</dbReference>
<sequence>MSLTKNKIMQSAIRLFSKKGYQSTSIQDIADDCSIAKGTIYKFFPSKEDLYIHILDERHQQMSQEIDHITQNPGLTPRNRFIAEIDYQIRNYMNYGSNDNMELAPFDSSKIRSYIDKFMRKLLAYYRDLLMRYYGSDVKDHAWDLAALFSGALREYNYLMFFGNKPLSYGELTVFIAEQMDSLVEGLKKSTSPSILSDSLMGDFVLDDQEEFSIAERKALLYEVLLSTIQEINVSNSRKSELREVLLLLKEEGESEKPRQFLLNALLNDLAKENELGTYVSQLNRLISTTLSHS</sequence>
<dbReference type="RefSeq" id="WP_036598477.1">
    <property type="nucleotide sequence ID" value="NZ_CP076607.1"/>
</dbReference>
<dbReference type="Proteomes" id="UP000198809">
    <property type="component" value="Unassembled WGS sequence"/>
</dbReference>
<evidence type="ECO:0000256" key="2">
    <source>
        <dbReference type="PROSITE-ProRule" id="PRU00335"/>
    </source>
</evidence>
<reference evidence="5 6" key="1">
    <citation type="submission" date="2016-10" db="EMBL/GenBank/DDBJ databases">
        <authorList>
            <person name="de Groot N.N."/>
        </authorList>
    </citation>
    <scope>NUCLEOTIDE SEQUENCE [LARGE SCALE GENOMIC DNA]</scope>
    <source>
        <strain evidence="5 6">CGMCC 1.10238</strain>
    </source>
</reference>
<feature type="DNA-binding region" description="H-T-H motif" evidence="2">
    <location>
        <begin position="25"/>
        <end position="44"/>
    </location>
</feature>
<proteinExistence type="predicted"/>
<dbReference type="SUPFAM" id="SSF46689">
    <property type="entry name" value="Homeodomain-like"/>
    <property type="match status" value="1"/>
</dbReference>
<dbReference type="PANTHER" id="PTHR43479">
    <property type="entry name" value="ACREF/ENVCD OPERON REPRESSOR-RELATED"/>
    <property type="match status" value="1"/>
</dbReference>
<accession>A0A1H8R0V9</accession>
<evidence type="ECO:0000313" key="6">
    <source>
        <dbReference type="Proteomes" id="UP000198809"/>
    </source>
</evidence>
<organism evidence="5 6">
    <name type="scientific">Paenibacillus sophorae</name>
    <dbReference type="NCBI Taxonomy" id="1333845"/>
    <lineage>
        <taxon>Bacteria</taxon>
        <taxon>Bacillati</taxon>
        <taxon>Bacillota</taxon>
        <taxon>Bacilli</taxon>
        <taxon>Bacillales</taxon>
        <taxon>Paenibacillaceae</taxon>
        <taxon>Paenibacillus</taxon>
    </lineage>
</organism>
<protein>
    <submittedName>
        <fullName evidence="4">TetR/AcrR family transcriptional regulator</fullName>
    </submittedName>
    <submittedName>
        <fullName evidence="5">Transcriptional regulator, TetR family</fullName>
    </submittedName>
</protein>
<keyword evidence="7" id="KW-1185">Reference proteome</keyword>
<dbReference type="EMBL" id="FODH01000009">
    <property type="protein sequence ID" value="SEO59891.1"/>
    <property type="molecule type" value="Genomic_DNA"/>
</dbReference>
<evidence type="ECO:0000313" key="5">
    <source>
        <dbReference type="EMBL" id="SEO59891.1"/>
    </source>
</evidence>
<dbReference type="GO" id="GO:0003677">
    <property type="term" value="F:DNA binding"/>
    <property type="evidence" value="ECO:0007669"/>
    <property type="project" value="UniProtKB-UniRule"/>
</dbReference>
<dbReference type="PROSITE" id="PS50977">
    <property type="entry name" value="HTH_TETR_2"/>
    <property type="match status" value="1"/>
</dbReference>
<dbReference type="EMBL" id="CP076607">
    <property type="protein sequence ID" value="QWU14900.1"/>
    <property type="molecule type" value="Genomic_DNA"/>
</dbReference>
<gene>
    <name evidence="4" type="ORF">KP014_23770</name>
    <name evidence="5" type="ORF">SAMN04487895_10984</name>
</gene>
<dbReference type="InterPro" id="IPR023772">
    <property type="entry name" value="DNA-bd_HTH_TetR-type_CS"/>
</dbReference>
<feature type="domain" description="HTH tetR-type" evidence="3">
    <location>
        <begin position="2"/>
        <end position="62"/>
    </location>
</feature>
<dbReference type="PRINTS" id="PR00455">
    <property type="entry name" value="HTHTETR"/>
</dbReference>
<dbReference type="PANTHER" id="PTHR43479:SF22">
    <property type="entry name" value="TRANSCRIPTIONAL REGULATOR, TETR FAMILY"/>
    <property type="match status" value="1"/>
</dbReference>
<evidence type="ECO:0000313" key="4">
    <source>
        <dbReference type="EMBL" id="QWU14900.1"/>
    </source>
</evidence>
<reference evidence="4 7" key="2">
    <citation type="submission" date="2021-06" db="EMBL/GenBank/DDBJ databases">
        <title>Whole genome sequence of Paenibacillus sophorae DSM23020 for comparative genomics.</title>
        <authorList>
            <person name="Kim M.-J."/>
            <person name="Lee G."/>
            <person name="Shin J.-H."/>
        </authorList>
    </citation>
    <scope>NUCLEOTIDE SEQUENCE [LARGE SCALE GENOMIC DNA]</scope>
    <source>
        <strain evidence="4 7">DSM 23020</strain>
    </source>
</reference>
<dbReference type="Proteomes" id="UP000683429">
    <property type="component" value="Chromosome"/>
</dbReference>
<keyword evidence="1 2" id="KW-0238">DNA-binding</keyword>
<name>A0A1H8R0V9_9BACL</name>
<dbReference type="PROSITE" id="PS01081">
    <property type="entry name" value="HTH_TETR_1"/>
    <property type="match status" value="1"/>
</dbReference>
<dbReference type="STRING" id="1333845.SAMN04487895_10984"/>
<evidence type="ECO:0000256" key="1">
    <source>
        <dbReference type="ARBA" id="ARBA00023125"/>
    </source>
</evidence>